<dbReference type="InterPro" id="IPR029071">
    <property type="entry name" value="Ubiquitin-like_domsf"/>
</dbReference>
<dbReference type="InterPro" id="IPR051807">
    <property type="entry name" value="Sec-metab_biosynth-assoc"/>
</dbReference>
<dbReference type="SUPFAM" id="SSF54909">
    <property type="entry name" value="Dimeric alpha+beta barrel"/>
    <property type="match status" value="1"/>
</dbReference>
<accession>A0A0M0JM31</accession>
<proteinExistence type="predicted"/>
<protein>
    <recommendedName>
        <fullName evidence="1">Ubiquitin-like domain-containing protein</fullName>
    </recommendedName>
</protein>
<dbReference type="InterPro" id="IPR005545">
    <property type="entry name" value="YCII"/>
</dbReference>
<dbReference type="NCBIfam" id="NF009508">
    <property type="entry name" value="PRK12866.1"/>
    <property type="match status" value="1"/>
</dbReference>
<dbReference type="SUPFAM" id="SSF54236">
    <property type="entry name" value="Ubiquitin-like"/>
    <property type="match status" value="1"/>
</dbReference>
<dbReference type="Proteomes" id="UP000037460">
    <property type="component" value="Unassembled WGS sequence"/>
</dbReference>
<reference evidence="3" key="1">
    <citation type="journal article" date="2015" name="PLoS Genet.">
        <title>Genome Sequence and Transcriptome Analyses of Chrysochromulina tobin: Metabolic Tools for Enhanced Algal Fitness in the Prominent Order Prymnesiales (Haptophyceae).</title>
        <authorList>
            <person name="Hovde B.T."/>
            <person name="Deodato C.R."/>
            <person name="Hunsperger H.M."/>
            <person name="Ryken S.A."/>
            <person name="Yost W."/>
            <person name="Jha R.K."/>
            <person name="Patterson J."/>
            <person name="Monnat R.J. Jr."/>
            <person name="Barlow S.B."/>
            <person name="Starkenburg S.R."/>
            <person name="Cattolico R.A."/>
        </authorList>
    </citation>
    <scope>NUCLEOTIDE SEQUENCE</scope>
    <source>
        <strain evidence="3">CCMP291</strain>
    </source>
</reference>
<dbReference type="PROSITE" id="PS50053">
    <property type="entry name" value="UBIQUITIN_2"/>
    <property type="match status" value="1"/>
</dbReference>
<name>A0A0M0JM31_9EUKA</name>
<gene>
    <name evidence="2" type="ORF">Ctob_010138</name>
</gene>
<dbReference type="Gene3D" id="3.30.70.1060">
    <property type="entry name" value="Dimeric alpha+beta barrel"/>
    <property type="match status" value="1"/>
</dbReference>
<keyword evidence="3" id="KW-1185">Reference proteome</keyword>
<dbReference type="Gene3D" id="3.10.20.90">
    <property type="entry name" value="Phosphatidylinositol 3-kinase Catalytic Subunit, Chain A, domain 1"/>
    <property type="match status" value="1"/>
</dbReference>
<dbReference type="InterPro" id="IPR000626">
    <property type="entry name" value="Ubiquitin-like_dom"/>
</dbReference>
<dbReference type="EMBL" id="JWZX01002731">
    <property type="protein sequence ID" value="KOO27323.1"/>
    <property type="molecule type" value="Genomic_DNA"/>
</dbReference>
<evidence type="ECO:0000313" key="2">
    <source>
        <dbReference type="EMBL" id="KOO27323.1"/>
    </source>
</evidence>
<dbReference type="PANTHER" id="PTHR33606">
    <property type="entry name" value="PROTEIN YCII"/>
    <property type="match status" value="1"/>
</dbReference>
<dbReference type="InterPro" id="IPR011008">
    <property type="entry name" value="Dimeric_a/b-barrel"/>
</dbReference>
<dbReference type="AlphaFoldDB" id="A0A0M0JM31"/>
<dbReference type="OrthoDB" id="5519740at2759"/>
<dbReference type="Pfam" id="PF03795">
    <property type="entry name" value="YCII"/>
    <property type="match status" value="1"/>
</dbReference>
<dbReference type="PANTHER" id="PTHR33606:SF3">
    <property type="entry name" value="PROTEIN YCII"/>
    <property type="match status" value="1"/>
</dbReference>
<sequence>MLFRGLLRLSATPAARARALSSSAPPTVRPLHLLLYQYVDDAVEKRQPYRANHLGHARASIDRGELLLGGALANPVDGGVLIFTAGAAAERFAETDPYVLNGIVTSWTVREWSVVVGSLKVPPVAPFVPSYEWQRVEPGCPPLPAGLDVEMPLDGGHQRARIPQQWQLSVFVDKGYMRHQVTRKTTISDLRAVAARHMGVPLERISLAMGAKQLDDGDTVESAGLFSKEADLRVVVREEA</sequence>
<evidence type="ECO:0000313" key="3">
    <source>
        <dbReference type="Proteomes" id="UP000037460"/>
    </source>
</evidence>
<organism evidence="2 3">
    <name type="scientific">Chrysochromulina tobinii</name>
    <dbReference type="NCBI Taxonomy" id="1460289"/>
    <lineage>
        <taxon>Eukaryota</taxon>
        <taxon>Haptista</taxon>
        <taxon>Haptophyta</taxon>
        <taxon>Prymnesiophyceae</taxon>
        <taxon>Prymnesiales</taxon>
        <taxon>Chrysochromulinaceae</taxon>
        <taxon>Chrysochromulina</taxon>
    </lineage>
</organism>
<comment type="caution">
    <text evidence="2">The sequence shown here is derived from an EMBL/GenBank/DDBJ whole genome shotgun (WGS) entry which is preliminary data.</text>
</comment>
<feature type="domain" description="Ubiquitin-like" evidence="1">
    <location>
        <begin position="168"/>
        <end position="225"/>
    </location>
</feature>
<evidence type="ECO:0000259" key="1">
    <source>
        <dbReference type="PROSITE" id="PS50053"/>
    </source>
</evidence>